<dbReference type="PIRSF" id="PIRSF000429">
    <property type="entry name" value="Ac-CoA_Ac_transf"/>
    <property type="match status" value="1"/>
</dbReference>
<dbReference type="Pfam" id="PF22691">
    <property type="entry name" value="Thiolase_C_1"/>
    <property type="match status" value="1"/>
</dbReference>
<proteinExistence type="predicted"/>
<dbReference type="InterPro" id="IPR055140">
    <property type="entry name" value="Thiolase_C_2"/>
</dbReference>
<evidence type="ECO:0000259" key="2">
    <source>
        <dbReference type="Pfam" id="PF22691"/>
    </source>
</evidence>
<name>A0A7C5LEM0_CALS0</name>
<protein>
    <submittedName>
        <fullName evidence="3">Thiolase family protein</fullName>
    </submittedName>
</protein>
<dbReference type="GO" id="GO:0016747">
    <property type="term" value="F:acyltransferase activity, transferring groups other than amino-acyl groups"/>
    <property type="evidence" value="ECO:0007669"/>
    <property type="project" value="InterPro"/>
</dbReference>
<reference evidence="3" key="1">
    <citation type="journal article" date="2020" name="mSystems">
        <title>Genome- and Community-Level Interaction Insights into Carbon Utilization and Element Cycling Functions of Hydrothermarchaeota in Hydrothermal Sediment.</title>
        <authorList>
            <person name="Zhou Z."/>
            <person name="Liu Y."/>
            <person name="Xu W."/>
            <person name="Pan J."/>
            <person name="Luo Z.H."/>
            <person name="Li M."/>
        </authorList>
    </citation>
    <scope>NUCLEOTIDE SEQUENCE [LARGE SCALE GENOMIC DNA]</scope>
    <source>
        <strain evidence="3">SpSt-1056</strain>
    </source>
</reference>
<accession>A0A7C5LEM0</accession>
<dbReference type="Gene3D" id="3.40.47.10">
    <property type="match status" value="1"/>
</dbReference>
<dbReference type="InterPro" id="IPR016039">
    <property type="entry name" value="Thiolase-like"/>
</dbReference>
<sequence length="395" mass="42800">MFSASVSVTGYAETPVSRARVDKGEKKLTIEEYYAWALNLLLKQTELSLKDFKGQGVGVTGSAYPRAEIWSAEVVQNLGLEPKLLVRADQGGANGTALLIAGALAIHAGYVDHFLILGADTPMNIAGEGSLTWRYELDYLMPVGMMGPNSMAAMMMRRQMEVYGYKPEQYGKVSVSQRENASKNPMAYFRTPLKIEEYLSSPMISDPLRMLDICPFVNGGFAVLLSKTSLAWKISDKPVKLVGFGEWHNPDASNTLRDITSTGLKIASKQAYEMSGVKPSNISLLSAYDDYTPVVLMQLEDAGFCEKGEAGRFVEENDLTYCGNLPVNTGGGLLSYGQAGMAGGLHHVTEAVRQLRSEAGERQVKDARYAMVTGLGALAHGGSFINSCALIFEGV</sequence>
<evidence type="ECO:0000313" key="3">
    <source>
        <dbReference type="EMBL" id="HHK67683.1"/>
    </source>
</evidence>
<dbReference type="GO" id="GO:0008299">
    <property type="term" value="P:isoprenoid biosynthetic process"/>
    <property type="evidence" value="ECO:0007669"/>
    <property type="project" value="UniProtKB-KW"/>
</dbReference>
<keyword evidence="1" id="KW-0414">Isoprene biosynthesis</keyword>
<dbReference type="AlphaFoldDB" id="A0A7C5LEM0"/>
<dbReference type="CDD" id="cd00829">
    <property type="entry name" value="SCP-x_thiolase"/>
    <property type="match status" value="1"/>
</dbReference>
<feature type="domain" description="Thiolase C-terminal" evidence="2">
    <location>
        <begin position="248"/>
        <end position="379"/>
    </location>
</feature>
<organism evidence="3">
    <name type="scientific">Caldiarchaeum subterraneum</name>
    <dbReference type="NCBI Taxonomy" id="311458"/>
    <lineage>
        <taxon>Archaea</taxon>
        <taxon>Nitrososphaerota</taxon>
        <taxon>Candidatus Caldarchaeales</taxon>
        <taxon>Candidatus Caldarchaeaceae</taxon>
        <taxon>Candidatus Caldarchaeum</taxon>
    </lineage>
</organism>
<dbReference type="SUPFAM" id="SSF53901">
    <property type="entry name" value="Thiolase-like"/>
    <property type="match status" value="2"/>
</dbReference>
<dbReference type="PANTHER" id="PTHR42870">
    <property type="entry name" value="ACETYL-COA C-ACETYLTRANSFERASE"/>
    <property type="match status" value="1"/>
</dbReference>
<dbReference type="EMBL" id="DRWN01000010">
    <property type="protein sequence ID" value="HHK67683.1"/>
    <property type="molecule type" value="Genomic_DNA"/>
</dbReference>
<gene>
    <name evidence="3" type="ORF">ENM11_00810</name>
</gene>
<dbReference type="InterPro" id="IPR002155">
    <property type="entry name" value="Thiolase"/>
</dbReference>
<comment type="caution">
    <text evidence="3">The sequence shown here is derived from an EMBL/GenBank/DDBJ whole genome shotgun (WGS) entry which is preliminary data.</text>
</comment>
<evidence type="ECO:0000256" key="1">
    <source>
        <dbReference type="ARBA" id="ARBA00023229"/>
    </source>
</evidence>
<dbReference type="PANTHER" id="PTHR42870:SF1">
    <property type="entry name" value="NON-SPECIFIC LIPID-TRANSFER PROTEIN-LIKE 2"/>
    <property type="match status" value="1"/>
</dbReference>